<feature type="region of interest" description="Disordered" evidence="1">
    <location>
        <begin position="1"/>
        <end position="24"/>
    </location>
</feature>
<dbReference type="RefSeq" id="WP_184260655.1">
    <property type="nucleotide sequence ID" value="NZ_JACIIX010000001.1"/>
</dbReference>
<dbReference type="EMBL" id="JACIIX010000001">
    <property type="protein sequence ID" value="MBB6208973.1"/>
    <property type="molecule type" value="Genomic_DNA"/>
</dbReference>
<keyword evidence="2" id="KW-1133">Transmembrane helix</keyword>
<sequence length="291" mass="31339">MASLTPSNVAPPFHGPQPGQQEPLRHKTLQPLPVDPATQWYGTQTPPVVRRVTVDQSSRWISRGWEDMTRSLGISLTYGLAFVAIAYAIVLGLRQIGMTSLVLPMMAGFMLVGPLAAVGLYDISRRHGSGETPGWRTTLSAIHGKADQLLIVGLVMMMAILAWMMVALLIFASFYNQAPPSLDSFLMEILSAEQAPLFLLAGTVAGGVIAAMVFTLTAISLPMIMDRDVSAVAAMATSARAVMKNWRVMIGWAAMIVLVTGFGLATFFIGLAISLPLIGHASWHAYRAMVD</sequence>
<evidence type="ECO:0000313" key="3">
    <source>
        <dbReference type="EMBL" id="MBB6208973.1"/>
    </source>
</evidence>
<evidence type="ECO:0000256" key="1">
    <source>
        <dbReference type="SAM" id="MobiDB-lite"/>
    </source>
</evidence>
<feature type="transmembrane region" description="Helical" evidence="2">
    <location>
        <begin position="250"/>
        <end position="273"/>
    </location>
</feature>
<reference evidence="3 4" key="1">
    <citation type="submission" date="2020-08" db="EMBL/GenBank/DDBJ databases">
        <title>Genomic Encyclopedia of Type Strains, Phase IV (KMG-IV): sequencing the most valuable type-strain genomes for metagenomic binning, comparative biology and taxonomic classification.</title>
        <authorList>
            <person name="Goeker M."/>
        </authorList>
    </citation>
    <scope>NUCLEOTIDE SEQUENCE [LARGE SCALE GENOMIC DNA]</scope>
    <source>
        <strain evidence="3 4">DSM 11590</strain>
    </source>
</reference>
<evidence type="ECO:0000313" key="4">
    <source>
        <dbReference type="Proteomes" id="UP000544872"/>
    </source>
</evidence>
<keyword evidence="2" id="KW-0472">Membrane</keyword>
<proteinExistence type="predicted"/>
<gene>
    <name evidence="3" type="ORF">FHS48_000354</name>
</gene>
<feature type="transmembrane region" description="Helical" evidence="2">
    <location>
        <begin position="149"/>
        <end position="175"/>
    </location>
</feature>
<evidence type="ECO:0000256" key="2">
    <source>
        <dbReference type="SAM" id="Phobius"/>
    </source>
</evidence>
<keyword evidence="2" id="KW-0812">Transmembrane</keyword>
<accession>A0A7W9ZCJ4</accession>
<feature type="transmembrane region" description="Helical" evidence="2">
    <location>
        <begin position="96"/>
        <end position="121"/>
    </location>
</feature>
<name>A0A7W9ZCJ4_NOVIT</name>
<organism evidence="3 4">
    <name type="scientific">Novispirillum itersonii</name>
    <name type="common">Aquaspirillum itersonii</name>
    <dbReference type="NCBI Taxonomy" id="189"/>
    <lineage>
        <taxon>Bacteria</taxon>
        <taxon>Pseudomonadati</taxon>
        <taxon>Pseudomonadota</taxon>
        <taxon>Alphaproteobacteria</taxon>
        <taxon>Rhodospirillales</taxon>
        <taxon>Novispirillaceae</taxon>
        <taxon>Novispirillum</taxon>
    </lineage>
</organism>
<dbReference type="Pfam" id="PF09955">
    <property type="entry name" value="DUF2189"/>
    <property type="match status" value="1"/>
</dbReference>
<dbReference type="AlphaFoldDB" id="A0A7W9ZCJ4"/>
<feature type="transmembrane region" description="Helical" evidence="2">
    <location>
        <begin position="195"/>
        <end position="219"/>
    </location>
</feature>
<dbReference type="InterPro" id="IPR018692">
    <property type="entry name" value="DUF2189"/>
</dbReference>
<keyword evidence="4" id="KW-1185">Reference proteome</keyword>
<comment type="caution">
    <text evidence="3">The sequence shown here is derived from an EMBL/GenBank/DDBJ whole genome shotgun (WGS) entry which is preliminary data.</text>
</comment>
<protein>
    <submittedName>
        <fullName evidence="3">Putative membrane protein</fullName>
    </submittedName>
</protein>
<dbReference type="Proteomes" id="UP000544872">
    <property type="component" value="Unassembled WGS sequence"/>
</dbReference>
<feature type="transmembrane region" description="Helical" evidence="2">
    <location>
        <begin position="72"/>
        <end position="90"/>
    </location>
</feature>